<gene>
    <name evidence="2" type="ORF">O7R10_01285</name>
</gene>
<dbReference type="EMBL" id="CP115156">
    <property type="protein sequence ID" value="WBL31232.1"/>
    <property type="molecule type" value="Genomic_DNA"/>
</dbReference>
<evidence type="ECO:0000313" key="2">
    <source>
        <dbReference type="EMBL" id="WBL31232.1"/>
    </source>
</evidence>
<dbReference type="Pfam" id="PF03796">
    <property type="entry name" value="DnaB_C"/>
    <property type="match status" value="1"/>
</dbReference>
<protein>
    <recommendedName>
        <fullName evidence="1">SF4 helicase domain-containing protein</fullName>
    </recommendedName>
</protein>
<dbReference type="PANTHER" id="PTHR30153:SF2">
    <property type="entry name" value="REPLICATIVE DNA HELICASE"/>
    <property type="match status" value="1"/>
</dbReference>
<organism evidence="2 3">
    <name type="scientific">Candidatus Phytoplasma sacchari</name>
    <dbReference type="NCBI Taxonomy" id="2609813"/>
    <lineage>
        <taxon>Bacteria</taxon>
        <taxon>Bacillati</taxon>
        <taxon>Mycoplasmatota</taxon>
        <taxon>Mollicutes</taxon>
        <taxon>Acholeplasmatales</taxon>
        <taxon>Acholeplasmataceae</taxon>
        <taxon>Candidatus Phytoplasma</taxon>
        <taxon>16SrXI (Rice yellow dwarf group)</taxon>
    </lineage>
</organism>
<accession>A0ABY7M0H8</accession>
<evidence type="ECO:0000259" key="1">
    <source>
        <dbReference type="Pfam" id="PF03796"/>
    </source>
</evidence>
<reference evidence="2" key="1">
    <citation type="submission" date="2022-12" db="EMBL/GenBank/DDBJ databases">
        <title>Genomic Characterization of Candidatus Phytoplasma sacchari in China.</title>
        <authorList>
            <person name="Zhang R.-Y."/>
        </authorList>
    </citation>
    <scope>NUCLEOTIDE SEQUENCE [LARGE SCALE GENOMIC DNA]</scope>
    <source>
        <strain evidence="2">SCWL1</strain>
    </source>
</reference>
<keyword evidence="3" id="KW-1185">Reference proteome</keyword>
<feature type="domain" description="SF4 helicase" evidence="1">
    <location>
        <begin position="24"/>
        <end position="81"/>
    </location>
</feature>
<sequence length="81" mass="9484">MTAKTLFHQLKKTITNRNQENFLGWKTGFRSLDEIILDYQPESFIILASQPGIEKTTFMLNMILKVLDHNKHFKIAVFSLE</sequence>
<dbReference type="Gene3D" id="3.40.50.300">
    <property type="entry name" value="P-loop containing nucleotide triphosphate hydrolases"/>
    <property type="match status" value="1"/>
</dbReference>
<dbReference type="SUPFAM" id="SSF52540">
    <property type="entry name" value="P-loop containing nucleoside triphosphate hydrolases"/>
    <property type="match status" value="1"/>
</dbReference>
<dbReference type="PANTHER" id="PTHR30153">
    <property type="entry name" value="REPLICATIVE DNA HELICASE DNAB"/>
    <property type="match status" value="1"/>
</dbReference>
<dbReference type="Proteomes" id="UP001210120">
    <property type="component" value="Chromosome"/>
</dbReference>
<evidence type="ECO:0000313" key="3">
    <source>
        <dbReference type="Proteomes" id="UP001210120"/>
    </source>
</evidence>
<proteinExistence type="predicted"/>
<dbReference type="InterPro" id="IPR007694">
    <property type="entry name" value="DNA_helicase_DnaB-like_C"/>
</dbReference>
<dbReference type="InterPro" id="IPR027417">
    <property type="entry name" value="P-loop_NTPase"/>
</dbReference>
<name>A0ABY7M0H8_9MOLU</name>